<evidence type="ECO:0000313" key="3">
    <source>
        <dbReference type="EMBL" id="MEE2038601.1"/>
    </source>
</evidence>
<accession>A0ABU7K8N9</accession>
<evidence type="ECO:0000313" key="4">
    <source>
        <dbReference type="Proteomes" id="UP001356095"/>
    </source>
</evidence>
<comment type="caution">
    <text evidence="3">The sequence shown here is derived from an EMBL/GenBank/DDBJ whole genome shotgun (WGS) entry which is preliminary data.</text>
</comment>
<protein>
    <submittedName>
        <fullName evidence="3">Uncharacterized protein</fullName>
    </submittedName>
</protein>
<evidence type="ECO:0000256" key="1">
    <source>
        <dbReference type="SAM" id="Coils"/>
    </source>
</evidence>
<feature type="compositionally biased region" description="Low complexity" evidence="2">
    <location>
        <begin position="567"/>
        <end position="579"/>
    </location>
</feature>
<feature type="region of interest" description="Disordered" evidence="2">
    <location>
        <begin position="567"/>
        <end position="599"/>
    </location>
</feature>
<name>A0ABU7K8N9_9ACTN</name>
<dbReference type="RefSeq" id="WP_330092387.1">
    <property type="nucleotide sequence ID" value="NZ_JAUZMY010000014.1"/>
</dbReference>
<feature type="region of interest" description="Disordered" evidence="2">
    <location>
        <begin position="503"/>
        <end position="525"/>
    </location>
</feature>
<proteinExistence type="predicted"/>
<reference evidence="3 4" key="1">
    <citation type="submission" date="2023-08" db="EMBL/GenBank/DDBJ databases">
        <authorList>
            <person name="Girao M."/>
            <person name="Carvalho M.F."/>
        </authorList>
    </citation>
    <scope>NUCLEOTIDE SEQUENCE [LARGE SCALE GENOMIC DNA]</scope>
    <source>
        <strain evidence="3 4">CT-R113</strain>
    </source>
</reference>
<evidence type="ECO:0000256" key="2">
    <source>
        <dbReference type="SAM" id="MobiDB-lite"/>
    </source>
</evidence>
<dbReference type="EMBL" id="JAUZMY010000014">
    <property type="protein sequence ID" value="MEE2038601.1"/>
    <property type="molecule type" value="Genomic_DNA"/>
</dbReference>
<dbReference type="Proteomes" id="UP001356095">
    <property type="component" value="Unassembled WGS sequence"/>
</dbReference>
<gene>
    <name evidence="3" type="ORF">Q8791_15355</name>
</gene>
<sequence length="599" mass="63283">MKRREQSQTEQLKQALAERDAQLQEARTRLAAVEDSTSLQVGRALTAAAKRPGRSLVRLPRDLYRLWRRSGTTQHVQRRRPGAEPVRSFDADRQEARLLSGMVGSSEDLLVAATVVGSAIQDAVSPYLRSVPLRPHDAQIVMDGVDVDLVLVSSSAAAAGSPWAHVGDPAAADRTRALHWVLESAAARGIPTVLLDDAPAPPALRGLGFDRVHRGDAGVPLHLFNPVAADLTPGPKAVFVRGTPQDPVPEVLTELDAGVVDADSPGLADALRAANVAVVPAFPTEDTRLRRRAWACGTGVITHSAVPNAANPHAEALAVSVPRMRAERVTPSAMRLRLRKVFLEEATPVRLAGILGDLDFPPGTPGSELPLRGRSVAVLADPAGEPDADLLAADLTGAVLRPTEVVVPHAASRLPGIQRLRAEGITVRTVRFSAPDTPAELTRNTPGAPVPRVGGLGPDRWAALAERATAPWAHLWTGPVSRTRLADLVCAVECSDADAVGASTGEGHAPGPGSPLDGAGERGFFDRPDTVAPQYVFVSEVVPELARTHLVRRGWNPDEWNRRGARLLALGPDHGPAGPDADDEDAVYNSTDASTGAVG</sequence>
<organism evidence="3 4">
    <name type="scientific">Nocardiopsis codii</name>
    <dbReference type="NCBI Taxonomy" id="3065942"/>
    <lineage>
        <taxon>Bacteria</taxon>
        <taxon>Bacillati</taxon>
        <taxon>Actinomycetota</taxon>
        <taxon>Actinomycetes</taxon>
        <taxon>Streptosporangiales</taxon>
        <taxon>Nocardiopsidaceae</taxon>
        <taxon>Nocardiopsis</taxon>
    </lineage>
</organism>
<keyword evidence="4" id="KW-1185">Reference proteome</keyword>
<feature type="coiled-coil region" evidence="1">
    <location>
        <begin position="9"/>
        <end position="36"/>
    </location>
</feature>
<keyword evidence="1" id="KW-0175">Coiled coil</keyword>
<feature type="compositionally biased region" description="Polar residues" evidence="2">
    <location>
        <begin position="588"/>
        <end position="599"/>
    </location>
</feature>